<dbReference type="SUPFAM" id="SSF46785">
    <property type="entry name" value="Winged helix' DNA-binding domain"/>
    <property type="match status" value="1"/>
</dbReference>
<dbReference type="PROSITE" id="PS51078">
    <property type="entry name" value="ICLR_ED"/>
    <property type="match status" value="1"/>
</dbReference>
<name>A0A5J5HXX2_9BACI</name>
<dbReference type="GO" id="GO:0003677">
    <property type="term" value="F:DNA binding"/>
    <property type="evidence" value="ECO:0007669"/>
    <property type="project" value="UniProtKB-KW"/>
</dbReference>
<dbReference type="InterPro" id="IPR029016">
    <property type="entry name" value="GAF-like_dom_sf"/>
</dbReference>
<dbReference type="Gene3D" id="3.30.450.40">
    <property type="match status" value="1"/>
</dbReference>
<keyword evidence="1" id="KW-0805">Transcription regulation</keyword>
<dbReference type="SMART" id="SM00346">
    <property type="entry name" value="HTH_ICLR"/>
    <property type="match status" value="1"/>
</dbReference>
<protein>
    <submittedName>
        <fullName evidence="6">IclR family transcriptional regulator</fullName>
    </submittedName>
</protein>
<dbReference type="GO" id="GO:0045892">
    <property type="term" value="P:negative regulation of DNA-templated transcription"/>
    <property type="evidence" value="ECO:0007669"/>
    <property type="project" value="UniProtKB-ARBA"/>
</dbReference>
<dbReference type="InterPro" id="IPR005471">
    <property type="entry name" value="Tscrpt_reg_IclR_N"/>
</dbReference>
<evidence type="ECO:0000259" key="4">
    <source>
        <dbReference type="PROSITE" id="PS51077"/>
    </source>
</evidence>
<dbReference type="OrthoDB" id="9791752at2"/>
<proteinExistence type="predicted"/>
<keyword evidence="3" id="KW-0804">Transcription</keyword>
<dbReference type="AlphaFoldDB" id="A0A5J5HXX2"/>
<evidence type="ECO:0000259" key="5">
    <source>
        <dbReference type="PROSITE" id="PS51078"/>
    </source>
</evidence>
<accession>A0A5J5HXX2</accession>
<evidence type="ECO:0000313" key="6">
    <source>
        <dbReference type="EMBL" id="KAA9026994.1"/>
    </source>
</evidence>
<dbReference type="InterPro" id="IPR036388">
    <property type="entry name" value="WH-like_DNA-bd_sf"/>
</dbReference>
<dbReference type="EMBL" id="VYKL01000014">
    <property type="protein sequence ID" value="KAA9026994.1"/>
    <property type="molecule type" value="Genomic_DNA"/>
</dbReference>
<dbReference type="RefSeq" id="WP_150439222.1">
    <property type="nucleotide sequence ID" value="NZ_VYKL01000014.1"/>
</dbReference>
<evidence type="ECO:0000256" key="3">
    <source>
        <dbReference type="ARBA" id="ARBA00023163"/>
    </source>
</evidence>
<dbReference type="SUPFAM" id="SSF55781">
    <property type="entry name" value="GAF domain-like"/>
    <property type="match status" value="1"/>
</dbReference>
<reference evidence="6 7" key="1">
    <citation type="submission" date="2019-09" db="EMBL/GenBank/DDBJ databases">
        <title>Whole genome sequences of isolates from the Mars Exploration Rovers.</title>
        <authorList>
            <person name="Seuylemezian A."/>
            <person name="Vaishampayan P."/>
        </authorList>
    </citation>
    <scope>NUCLEOTIDE SEQUENCE [LARGE SCALE GENOMIC DNA]</scope>
    <source>
        <strain evidence="6 7">MER_TA_151</strain>
    </source>
</reference>
<keyword evidence="7" id="KW-1185">Reference proteome</keyword>
<gene>
    <name evidence="6" type="ORF">F4V44_06665</name>
</gene>
<dbReference type="InterPro" id="IPR050707">
    <property type="entry name" value="HTH_MetabolicPath_Reg"/>
</dbReference>
<evidence type="ECO:0000256" key="1">
    <source>
        <dbReference type="ARBA" id="ARBA00023015"/>
    </source>
</evidence>
<evidence type="ECO:0000256" key="2">
    <source>
        <dbReference type="ARBA" id="ARBA00023125"/>
    </source>
</evidence>
<keyword evidence="2" id="KW-0238">DNA-binding</keyword>
<dbReference type="Pfam" id="PF01614">
    <property type="entry name" value="IclR_C"/>
    <property type="match status" value="1"/>
</dbReference>
<comment type="caution">
    <text evidence="6">The sequence shown here is derived from an EMBL/GenBank/DDBJ whole genome shotgun (WGS) entry which is preliminary data.</text>
</comment>
<dbReference type="PANTHER" id="PTHR30136">
    <property type="entry name" value="HELIX-TURN-HELIX TRANSCRIPTIONAL REGULATOR, ICLR FAMILY"/>
    <property type="match status" value="1"/>
</dbReference>
<dbReference type="GO" id="GO:0003700">
    <property type="term" value="F:DNA-binding transcription factor activity"/>
    <property type="evidence" value="ECO:0007669"/>
    <property type="project" value="TreeGrafter"/>
</dbReference>
<feature type="domain" description="HTH iclR-type" evidence="4">
    <location>
        <begin position="9"/>
        <end position="71"/>
    </location>
</feature>
<sequence length="262" mass="29659">MRNINIKPIQSVERAIQILCCFKFEKKELTIENIMLETGLTRATVYRLLWTLEKNGMIQYDSKLHSFRLGYKLLEFGNIVFENLDIGREAESEIKTLNETIHQSVILAVRQEDHLQYILRVDSQEGFQPHTHVGSRKVLHMGGIGTAMMAYLPVEQAAGIIDKYPLIQLTPHTLTDTKSYIDRLAEIRSQGYFVGVEETFVGFTTIAVPIFDAKGIVTAGLGTIVRSHKLDDESLAEIINQCKNTAMKISRKLGFIESTVLE</sequence>
<dbReference type="Gene3D" id="1.10.10.10">
    <property type="entry name" value="Winged helix-like DNA-binding domain superfamily/Winged helix DNA-binding domain"/>
    <property type="match status" value="1"/>
</dbReference>
<feature type="domain" description="IclR-ED" evidence="5">
    <location>
        <begin position="72"/>
        <end position="255"/>
    </location>
</feature>
<dbReference type="Proteomes" id="UP000326671">
    <property type="component" value="Unassembled WGS sequence"/>
</dbReference>
<dbReference type="InterPro" id="IPR014757">
    <property type="entry name" value="Tscrpt_reg_IclR_C"/>
</dbReference>
<organism evidence="6 7">
    <name type="scientific">Niallia endozanthoxylica</name>
    <dbReference type="NCBI Taxonomy" id="2036016"/>
    <lineage>
        <taxon>Bacteria</taxon>
        <taxon>Bacillati</taxon>
        <taxon>Bacillota</taxon>
        <taxon>Bacilli</taxon>
        <taxon>Bacillales</taxon>
        <taxon>Bacillaceae</taxon>
        <taxon>Niallia</taxon>
    </lineage>
</organism>
<dbReference type="PROSITE" id="PS51077">
    <property type="entry name" value="HTH_ICLR"/>
    <property type="match status" value="1"/>
</dbReference>
<dbReference type="PANTHER" id="PTHR30136:SF24">
    <property type="entry name" value="HTH-TYPE TRANSCRIPTIONAL REPRESSOR ALLR"/>
    <property type="match status" value="1"/>
</dbReference>
<dbReference type="InterPro" id="IPR036390">
    <property type="entry name" value="WH_DNA-bd_sf"/>
</dbReference>
<dbReference type="Pfam" id="PF09339">
    <property type="entry name" value="HTH_IclR"/>
    <property type="match status" value="1"/>
</dbReference>
<evidence type="ECO:0000313" key="7">
    <source>
        <dbReference type="Proteomes" id="UP000326671"/>
    </source>
</evidence>